<protein>
    <recommendedName>
        <fullName evidence="1">Carboxylesterase type B domain-containing protein</fullName>
    </recommendedName>
</protein>
<evidence type="ECO:0000313" key="3">
    <source>
        <dbReference type="Proteomes" id="UP001175261"/>
    </source>
</evidence>
<dbReference type="Gene3D" id="3.40.50.1820">
    <property type="entry name" value="alpha/beta hydrolase"/>
    <property type="match status" value="1"/>
</dbReference>
<evidence type="ECO:0000313" key="2">
    <source>
        <dbReference type="EMBL" id="KAK0386865.1"/>
    </source>
</evidence>
<dbReference type="Proteomes" id="UP001175261">
    <property type="component" value="Unassembled WGS sequence"/>
</dbReference>
<dbReference type="InterPro" id="IPR029058">
    <property type="entry name" value="AB_hydrolase_fold"/>
</dbReference>
<feature type="domain" description="Carboxylesterase type B" evidence="1">
    <location>
        <begin position="10"/>
        <end position="470"/>
    </location>
</feature>
<dbReference type="InterPro" id="IPR050309">
    <property type="entry name" value="Type-B_Carboxylest/Lipase"/>
</dbReference>
<reference evidence="2" key="1">
    <citation type="submission" date="2022-10" db="EMBL/GenBank/DDBJ databases">
        <title>Determination and structural analysis of whole genome sequence of Sarocladium strictum F4-1.</title>
        <authorList>
            <person name="Hu L."/>
            <person name="Jiang Y."/>
        </authorList>
    </citation>
    <scope>NUCLEOTIDE SEQUENCE</scope>
    <source>
        <strain evidence="2">F4-1</strain>
    </source>
</reference>
<dbReference type="InterPro" id="IPR002018">
    <property type="entry name" value="CarbesteraseB"/>
</dbReference>
<dbReference type="Pfam" id="PF00135">
    <property type="entry name" value="COesterase"/>
    <property type="match status" value="1"/>
</dbReference>
<proteinExistence type="predicted"/>
<dbReference type="AlphaFoldDB" id="A0AA39GGE4"/>
<dbReference type="SUPFAM" id="SSF53474">
    <property type="entry name" value="alpha/beta-Hydrolases"/>
    <property type="match status" value="1"/>
</dbReference>
<evidence type="ECO:0000259" key="1">
    <source>
        <dbReference type="Pfam" id="PF00135"/>
    </source>
</evidence>
<keyword evidence="3" id="KW-1185">Reference proteome</keyword>
<dbReference type="PANTHER" id="PTHR11559">
    <property type="entry name" value="CARBOXYLESTERASE"/>
    <property type="match status" value="1"/>
</dbReference>
<gene>
    <name evidence="2" type="ORF">NLU13_5178</name>
</gene>
<name>A0AA39GGE4_SARSR</name>
<accession>A0AA39GGE4</accession>
<sequence>MATVLNHPRLGEVLGAPHESEEVVQYLGIQYATLGHRFASAEVKTEYGGKVDATSWGPSVVSAPVACDIEFGLIQKSLDRPTPPPISDTEGLNLNITVPKGTSEAAKGNLPVLVFVHGGGFAVGGTWAPHIDLSRLVAFSASIGKPIVGVSINYRLGVPGFLDSKEFRAAGILPNRGLLDQAASFRWVRQNIAGFGGDPNHVTAIGQSAGGSSVIHLLNLEQVDEPLFDRVICLSGNPMVATILPESVAQGAFQAVLGNLGIDSALPVVDQIAALTAASHEDLLTKVPMSVPLGPVVDEEQLPTFKAMQSKAPVKRGVPLMIGSTDLDGAIFEVFGIFAGRDESTLVEDFESVLQRVIPAGQHASLTKLLNAYGLASSSAPKSENPQRSILLFGTDLKYFTSTQSYAASWPASSWKYYFQEANPWEGPHRGHSAHCLDIAYLFLNYSDHMNESQLTVASALASDVLTFTRGQDPWPEYRSSQRVRVYGQAKNSVEDDQSVGPTREVRQLWEEVGLDALVQAYDAYLFKQ</sequence>
<organism evidence="2 3">
    <name type="scientific">Sarocladium strictum</name>
    <name type="common">Black bundle disease fungus</name>
    <name type="synonym">Acremonium strictum</name>
    <dbReference type="NCBI Taxonomy" id="5046"/>
    <lineage>
        <taxon>Eukaryota</taxon>
        <taxon>Fungi</taxon>
        <taxon>Dikarya</taxon>
        <taxon>Ascomycota</taxon>
        <taxon>Pezizomycotina</taxon>
        <taxon>Sordariomycetes</taxon>
        <taxon>Hypocreomycetidae</taxon>
        <taxon>Hypocreales</taxon>
        <taxon>Sarocladiaceae</taxon>
        <taxon>Sarocladium</taxon>
    </lineage>
</organism>
<comment type="caution">
    <text evidence="2">The sequence shown here is derived from an EMBL/GenBank/DDBJ whole genome shotgun (WGS) entry which is preliminary data.</text>
</comment>
<dbReference type="EMBL" id="JAPDFR010000004">
    <property type="protein sequence ID" value="KAK0386865.1"/>
    <property type="molecule type" value="Genomic_DNA"/>
</dbReference>